<organism evidence="2 3">
    <name type="scientific">Mesorhabditis belari</name>
    <dbReference type="NCBI Taxonomy" id="2138241"/>
    <lineage>
        <taxon>Eukaryota</taxon>
        <taxon>Metazoa</taxon>
        <taxon>Ecdysozoa</taxon>
        <taxon>Nematoda</taxon>
        <taxon>Chromadorea</taxon>
        <taxon>Rhabditida</taxon>
        <taxon>Rhabditina</taxon>
        <taxon>Rhabditomorpha</taxon>
        <taxon>Rhabditoidea</taxon>
        <taxon>Rhabditidae</taxon>
        <taxon>Mesorhabditinae</taxon>
        <taxon>Mesorhabditis</taxon>
    </lineage>
</organism>
<sequence length="288" mass="32166">MVRLLVLAATVTLSLAAPNQKIIMPCLGLLDPTSTDVEPCKGPELWAAHQQWTPLRKRACTGSDPLIDPEMCTYLNGLKPVDMECFALVTNAYYKMGYPPPCPKNLTESSFNQPVTSMSDNEVQTCLSDAWSMFTDLCGNNPSLLSRTETLYNTQMETLNKCVAANPDVGPTCKHEFELQQVAQFNVFQNQEDGTHADPVTILERSLKTFRNFYQIFQEYLTKCQSIWTCGFKSTFNGLKSPFTQFAYKYICKELDSSNGTFNQADFVAKVQAFSTQMIALAKAGKSN</sequence>
<proteinExistence type="predicted"/>
<reference evidence="3" key="1">
    <citation type="submission" date="2024-02" db="UniProtKB">
        <authorList>
            <consortium name="WormBaseParasite"/>
        </authorList>
    </citation>
    <scope>IDENTIFICATION</scope>
</reference>
<evidence type="ECO:0000313" key="3">
    <source>
        <dbReference type="WBParaSite" id="MBELARI_LOCUS11036"/>
    </source>
</evidence>
<dbReference type="AlphaFoldDB" id="A0AAF3EAU5"/>
<feature type="signal peptide" evidence="1">
    <location>
        <begin position="1"/>
        <end position="16"/>
    </location>
</feature>
<protein>
    <submittedName>
        <fullName evidence="3">Secreted protein</fullName>
    </submittedName>
</protein>
<keyword evidence="1" id="KW-0732">Signal</keyword>
<dbReference type="WBParaSite" id="MBELARI_LOCUS11036">
    <property type="protein sequence ID" value="MBELARI_LOCUS11036"/>
    <property type="gene ID" value="MBELARI_LOCUS11036"/>
</dbReference>
<dbReference type="Proteomes" id="UP000887575">
    <property type="component" value="Unassembled WGS sequence"/>
</dbReference>
<keyword evidence="2" id="KW-1185">Reference proteome</keyword>
<feature type="chain" id="PRO_5042149138" evidence="1">
    <location>
        <begin position="17"/>
        <end position="288"/>
    </location>
</feature>
<evidence type="ECO:0000256" key="1">
    <source>
        <dbReference type="SAM" id="SignalP"/>
    </source>
</evidence>
<name>A0AAF3EAU5_9BILA</name>
<accession>A0AAF3EAU5</accession>
<evidence type="ECO:0000313" key="2">
    <source>
        <dbReference type="Proteomes" id="UP000887575"/>
    </source>
</evidence>